<proteinExistence type="predicted"/>
<dbReference type="AlphaFoldDB" id="A0A1H6YJN9"/>
<accession>A0A1H6YJN9</accession>
<dbReference type="Proteomes" id="UP000183315">
    <property type="component" value="Unassembled WGS sequence"/>
</dbReference>
<reference evidence="2" key="1">
    <citation type="submission" date="2016-10" db="EMBL/GenBank/DDBJ databases">
        <authorList>
            <person name="Varghese N."/>
        </authorList>
    </citation>
    <scope>NUCLEOTIDE SEQUENCE [LARGE SCALE GENOMIC DNA]</scope>
    <source>
        <strain evidence="2">DSM 24868</strain>
    </source>
</reference>
<dbReference type="STRING" id="1043493.SAMN05421637_1777"/>
<keyword evidence="2" id="KW-1185">Reference proteome</keyword>
<protein>
    <recommendedName>
        <fullName evidence="3">Glycosyl transferase family 8</fullName>
    </recommendedName>
</protein>
<sequence>MALACLGSLVRHSDVPVQIQIHDDGSLTQADVEALTQALPVARVISRAESDARMAELLAPFPRCREFRKAQVYGLKLFDAALMAPGGVLRFVDSDIYFLRAFTGLFSADADAACTFMADRRNAYAFRPWHLIGGRVEVPVRLNCGLFEISSEHYSLEAIEGLMDRYEALFSSRYHWAEQTSWAVLAMRARGNLWSEDQVRVISADDRSFDGLVAAHVVTPARARLADLYGYDQAQTEPVVVEAHPLERLTSVSLLREQGMRRATRMRERWQLAGAPV</sequence>
<name>A0A1H6YJN9_9MICO</name>
<evidence type="ECO:0000313" key="1">
    <source>
        <dbReference type="EMBL" id="SEJ41538.1"/>
    </source>
</evidence>
<evidence type="ECO:0000313" key="2">
    <source>
        <dbReference type="Proteomes" id="UP000183315"/>
    </source>
</evidence>
<dbReference type="EMBL" id="FNZI01000003">
    <property type="protein sequence ID" value="SEJ41538.1"/>
    <property type="molecule type" value="Genomic_DNA"/>
</dbReference>
<dbReference type="eggNOG" id="ENOG5032XY8">
    <property type="taxonomic scope" value="Bacteria"/>
</dbReference>
<gene>
    <name evidence="1" type="ORF">SAMN05421637_1777</name>
</gene>
<evidence type="ECO:0008006" key="3">
    <source>
        <dbReference type="Google" id="ProtNLM"/>
    </source>
</evidence>
<organism evidence="1 2">
    <name type="scientific">Demequina mangrovi</name>
    <dbReference type="NCBI Taxonomy" id="1043493"/>
    <lineage>
        <taxon>Bacteria</taxon>
        <taxon>Bacillati</taxon>
        <taxon>Actinomycetota</taxon>
        <taxon>Actinomycetes</taxon>
        <taxon>Micrococcales</taxon>
        <taxon>Demequinaceae</taxon>
        <taxon>Demequina</taxon>
    </lineage>
</organism>